<dbReference type="Pfam" id="PF05743">
    <property type="entry name" value="UEV"/>
    <property type="match status" value="1"/>
</dbReference>
<evidence type="ECO:0000256" key="5">
    <source>
        <dbReference type="ARBA" id="ARBA00022927"/>
    </source>
</evidence>
<evidence type="ECO:0000256" key="1">
    <source>
        <dbReference type="ARBA" id="ARBA00004177"/>
    </source>
</evidence>
<dbReference type="AlphaFoldDB" id="A0A0W4ZNM9"/>
<sequence>MCSYVLNWIKKFVFDKDKNYAFPERAYNDVKDMIDSYPSMDFWIENYEFEKQKQQVLAIKIIFSIIFHDNSYDIPVVLWIPLLYPQKAPAVLIVSEEGTVIRQNNHIDFDGRCNYPYLTLWNEHSSDCNLIRLCIFLRKVFSKDIPIVSSASEHISRSFSSTYPKSSLNDYDLPVKSSKYSFPPPLPDKPSNFLIKSAPLLRTNIPSEFIKKEPVNILDSPDINACAQDLSSLAVNSIQKPLNPINLQLIKQIAFVLQENAKKVQKTIAQSLSQAKSDRRKVLRFQAQIEREKTEFVYFKEQCEKNISILKERIEASEFLIRKYKNIEEYPIDDVVIPKNHLSEQFYELISDQKSIEDAIYVLWKMLESERIDLDTFLKHTRNLAQEQFMKKALIKKINQKLEISQ</sequence>
<gene>
    <name evidence="10" type="ORF">T551_01923</name>
</gene>
<dbReference type="Proteomes" id="UP000053447">
    <property type="component" value="Unassembled WGS sequence"/>
</dbReference>
<dbReference type="InterPro" id="IPR037202">
    <property type="entry name" value="ESCRT_assembly_dom"/>
</dbReference>
<protein>
    <recommendedName>
        <fullName evidence="12">UEV domain-containing protein</fullName>
    </recommendedName>
</protein>
<evidence type="ECO:0000313" key="10">
    <source>
        <dbReference type="EMBL" id="KTW29979.1"/>
    </source>
</evidence>
<dbReference type="InterPro" id="IPR008883">
    <property type="entry name" value="UEV_N"/>
</dbReference>
<dbReference type="PROSITE" id="PS51322">
    <property type="entry name" value="UEV"/>
    <property type="match status" value="1"/>
</dbReference>
<dbReference type="GO" id="GO:0006886">
    <property type="term" value="P:intracellular protein transport"/>
    <property type="evidence" value="ECO:0007669"/>
    <property type="project" value="UniProtKB-ARBA"/>
</dbReference>
<dbReference type="GO" id="GO:0043130">
    <property type="term" value="F:ubiquitin binding"/>
    <property type="evidence" value="ECO:0007669"/>
    <property type="project" value="TreeGrafter"/>
</dbReference>
<dbReference type="PANTHER" id="PTHR23306:SF3">
    <property type="entry name" value="TUMOR SUPPRESSOR PROTEIN 101"/>
    <property type="match status" value="1"/>
</dbReference>
<dbReference type="SUPFAM" id="SSF140111">
    <property type="entry name" value="Endosomal sorting complex assembly domain"/>
    <property type="match status" value="1"/>
</dbReference>
<name>A0A0W4ZNM9_PNEJ7</name>
<feature type="domain" description="SB" evidence="8">
    <location>
        <begin position="340"/>
        <end position="406"/>
    </location>
</feature>
<keyword evidence="3 7" id="KW-0813">Transport</keyword>
<keyword evidence="11" id="KW-1185">Reference proteome</keyword>
<evidence type="ECO:0000256" key="4">
    <source>
        <dbReference type="ARBA" id="ARBA00022753"/>
    </source>
</evidence>
<dbReference type="VEuPathDB" id="FungiDB:T551_01923"/>
<comment type="similarity">
    <text evidence="2">Belongs to the ubiquitin-conjugating enzyme family. UEV subfamily.</text>
</comment>
<dbReference type="STRING" id="1408657.A0A0W4ZNM9"/>
<dbReference type="OrthoDB" id="306304at2759"/>
<dbReference type="SUPFAM" id="SSF54495">
    <property type="entry name" value="UBC-like"/>
    <property type="match status" value="1"/>
</dbReference>
<evidence type="ECO:0000259" key="8">
    <source>
        <dbReference type="PROSITE" id="PS51312"/>
    </source>
</evidence>
<dbReference type="Gene3D" id="6.10.140.820">
    <property type="match status" value="1"/>
</dbReference>
<evidence type="ECO:0000259" key="9">
    <source>
        <dbReference type="PROSITE" id="PS51322"/>
    </source>
</evidence>
<dbReference type="GO" id="GO:0043162">
    <property type="term" value="P:ubiquitin-dependent protein catabolic process via the multivesicular body sorting pathway"/>
    <property type="evidence" value="ECO:0007669"/>
    <property type="project" value="UniProtKB-ARBA"/>
</dbReference>
<keyword evidence="6" id="KW-0175">Coiled coil</keyword>
<dbReference type="Pfam" id="PF09454">
    <property type="entry name" value="Vps23_core"/>
    <property type="match status" value="1"/>
</dbReference>
<dbReference type="InterPro" id="IPR052070">
    <property type="entry name" value="ESCRT-I_UEV_domain"/>
</dbReference>
<dbReference type="InterPro" id="IPR017916">
    <property type="entry name" value="SB_dom"/>
</dbReference>
<dbReference type="RefSeq" id="XP_018229540.1">
    <property type="nucleotide sequence ID" value="XM_018374186.1"/>
</dbReference>
<evidence type="ECO:0000256" key="7">
    <source>
        <dbReference type="PROSITE-ProRule" id="PRU00644"/>
    </source>
</evidence>
<dbReference type="InterPro" id="IPR016135">
    <property type="entry name" value="UBQ-conjugating_enzyme/RWD"/>
</dbReference>
<comment type="subcellular location">
    <subcellularLocation>
        <location evidence="1">Endosome</location>
    </subcellularLocation>
</comment>
<dbReference type="PROSITE" id="PS51312">
    <property type="entry name" value="SB"/>
    <property type="match status" value="1"/>
</dbReference>
<feature type="domain" description="UEV" evidence="9">
    <location>
        <begin position="7"/>
        <end position="151"/>
    </location>
</feature>
<organism evidence="10 11">
    <name type="scientific">Pneumocystis jirovecii (strain RU7)</name>
    <name type="common">Human pneumocystis pneumonia agent</name>
    <dbReference type="NCBI Taxonomy" id="1408657"/>
    <lineage>
        <taxon>Eukaryota</taxon>
        <taxon>Fungi</taxon>
        <taxon>Dikarya</taxon>
        <taxon>Ascomycota</taxon>
        <taxon>Taphrinomycotina</taxon>
        <taxon>Pneumocystomycetes</taxon>
        <taxon>Pneumocystaceae</taxon>
        <taxon>Pneumocystis</taxon>
    </lineage>
</organism>
<accession>A0A0W4ZNM9</accession>
<dbReference type="GeneID" id="28940441"/>
<dbReference type="Gene3D" id="3.10.110.10">
    <property type="entry name" value="Ubiquitin Conjugating Enzyme"/>
    <property type="match status" value="1"/>
</dbReference>
<dbReference type="GO" id="GO:0072666">
    <property type="term" value="P:establishment of protein localization to vacuole"/>
    <property type="evidence" value="ECO:0007669"/>
    <property type="project" value="UniProtKB-ARBA"/>
</dbReference>
<comment type="caution">
    <text evidence="10">The sequence shown here is derived from an EMBL/GenBank/DDBJ whole genome shotgun (WGS) entry which is preliminary data.</text>
</comment>
<dbReference type="eggNOG" id="KOG2081">
    <property type="taxonomic scope" value="Eukaryota"/>
</dbReference>
<dbReference type="CDD" id="cd11685">
    <property type="entry name" value="UEV_TSG101-like"/>
    <property type="match status" value="1"/>
</dbReference>
<dbReference type="PANTHER" id="PTHR23306">
    <property type="entry name" value="TUMOR SUSCEPTIBILITY GENE 101 PROTEIN-RELATED"/>
    <property type="match status" value="1"/>
</dbReference>
<evidence type="ECO:0000256" key="3">
    <source>
        <dbReference type="ARBA" id="ARBA00022448"/>
    </source>
</evidence>
<evidence type="ECO:0000256" key="2">
    <source>
        <dbReference type="ARBA" id="ARBA00009594"/>
    </source>
</evidence>
<proteinExistence type="inferred from homology"/>
<keyword evidence="4" id="KW-0967">Endosome</keyword>
<dbReference type="EMBL" id="LFWA01000008">
    <property type="protein sequence ID" value="KTW29979.1"/>
    <property type="molecule type" value="Genomic_DNA"/>
</dbReference>
<evidence type="ECO:0000256" key="6">
    <source>
        <dbReference type="ARBA" id="ARBA00023054"/>
    </source>
</evidence>
<reference evidence="11" key="1">
    <citation type="journal article" date="2016" name="Nat. Commun.">
        <title>Genome analysis of three Pneumocystis species reveals adaptation mechanisms to life exclusively in mammalian hosts.</title>
        <authorList>
            <person name="Ma L."/>
            <person name="Chen Z."/>
            <person name="Huang D.W."/>
            <person name="Kutty G."/>
            <person name="Ishihara M."/>
            <person name="Wang H."/>
            <person name="Abouelleil A."/>
            <person name="Bishop L."/>
            <person name="Davey E."/>
            <person name="Deng R."/>
            <person name="Deng X."/>
            <person name="Fan L."/>
            <person name="Fantoni G."/>
            <person name="Fitzgerald M."/>
            <person name="Gogineni E."/>
            <person name="Goldberg J.M."/>
            <person name="Handley G."/>
            <person name="Hu X."/>
            <person name="Huber C."/>
            <person name="Jiao X."/>
            <person name="Jones K."/>
            <person name="Levin J.Z."/>
            <person name="Liu Y."/>
            <person name="Macdonald P."/>
            <person name="Melnikov A."/>
            <person name="Raley C."/>
            <person name="Sassi M."/>
            <person name="Sherman B.T."/>
            <person name="Song X."/>
            <person name="Sykes S."/>
            <person name="Tran B."/>
            <person name="Walsh L."/>
            <person name="Xia Y."/>
            <person name="Yang J."/>
            <person name="Young S."/>
            <person name="Zeng Q."/>
            <person name="Zheng X."/>
            <person name="Stephens R."/>
            <person name="Nusbaum C."/>
            <person name="Birren B.W."/>
            <person name="Azadi P."/>
            <person name="Lempicki R.A."/>
            <person name="Cuomo C.A."/>
            <person name="Kovacs J.A."/>
        </authorList>
    </citation>
    <scope>NUCLEOTIDE SEQUENCE [LARGE SCALE GENOMIC DNA]</scope>
    <source>
        <strain evidence="11">RU7</strain>
    </source>
</reference>
<evidence type="ECO:0000313" key="11">
    <source>
        <dbReference type="Proteomes" id="UP000053447"/>
    </source>
</evidence>
<keyword evidence="5 7" id="KW-0653">Protein transport</keyword>
<dbReference type="GO" id="GO:0000813">
    <property type="term" value="C:ESCRT I complex"/>
    <property type="evidence" value="ECO:0007669"/>
    <property type="project" value="TreeGrafter"/>
</dbReference>
<evidence type="ECO:0008006" key="12">
    <source>
        <dbReference type="Google" id="ProtNLM"/>
    </source>
</evidence>